<evidence type="ECO:0000313" key="1">
    <source>
        <dbReference type="EMBL" id="QFR43338.1"/>
    </source>
</evidence>
<protein>
    <submittedName>
        <fullName evidence="1">GNAT family N-acetyltransferase</fullName>
    </submittedName>
</protein>
<organism evidence="1 2">
    <name type="scientific">Sulfurimonas xiamenensis</name>
    <dbReference type="NCBI Taxonomy" id="2590021"/>
    <lineage>
        <taxon>Bacteria</taxon>
        <taxon>Pseudomonadati</taxon>
        <taxon>Campylobacterota</taxon>
        <taxon>Epsilonproteobacteria</taxon>
        <taxon>Campylobacterales</taxon>
        <taxon>Sulfurimonadaceae</taxon>
        <taxon>Sulfurimonas</taxon>
    </lineage>
</organism>
<reference evidence="2" key="1">
    <citation type="submission" date="2019-06" db="EMBL/GenBank/DDBJ databases">
        <title>Sulfurimonas gotlandica sp. nov., a chemoautotrophic and psychrotolerant epsilonproteobacterium isolated from a pelagic redoxcline, and an emended description of the genus Sulfurimonas.</title>
        <authorList>
            <person name="Wang S."/>
            <person name="Jiang L."/>
            <person name="Shao Z."/>
        </authorList>
    </citation>
    <scope>NUCLEOTIDE SEQUENCE [LARGE SCALE GENOMIC DNA]</scope>
    <source>
        <strain evidence="2">1-1N</strain>
    </source>
</reference>
<dbReference type="AlphaFoldDB" id="A0AAJ4A3R3"/>
<dbReference type="InterPro" id="IPR016181">
    <property type="entry name" value="Acyl_CoA_acyltransferase"/>
</dbReference>
<dbReference type="Proteomes" id="UP000326061">
    <property type="component" value="Chromosome"/>
</dbReference>
<gene>
    <name evidence="1" type="ORF">FJR47_05250</name>
</gene>
<dbReference type="SUPFAM" id="SSF55729">
    <property type="entry name" value="Acyl-CoA N-acyltransferases (Nat)"/>
    <property type="match status" value="1"/>
</dbReference>
<name>A0AAJ4A3R3_9BACT</name>
<sequence length="198" mass="23744">MKFTFLEVKESDILEKVFAFRYKILLEIYPQYLKKCNFSDTKEYDEYDKYSVHFAVLDENDEVGATVRIIHNSPIGYPTENNMTFDSSMFERDKLGEMSRIFVDAKYRNIKTTKSIMQGLKQIIYNKMKELGLEYTYGSQEASFLRLLKMYKMNYHTIGEEQMYKDVGFRYPSIIYTKEFGEDNPDIAQFWKEEYEKK</sequence>
<dbReference type="EMBL" id="CP041166">
    <property type="protein sequence ID" value="QFR43338.1"/>
    <property type="molecule type" value="Genomic_DNA"/>
</dbReference>
<dbReference type="Pfam" id="PF13444">
    <property type="entry name" value="Acetyltransf_5"/>
    <property type="match status" value="1"/>
</dbReference>
<evidence type="ECO:0000313" key="2">
    <source>
        <dbReference type="Proteomes" id="UP000326061"/>
    </source>
</evidence>
<dbReference type="KEGG" id="suln:FJR47_05250"/>
<keyword evidence="2" id="KW-1185">Reference proteome</keyword>
<dbReference type="Gene3D" id="3.40.630.30">
    <property type="match status" value="1"/>
</dbReference>
<accession>A0AAJ4A3R3</accession>
<dbReference type="RefSeq" id="WP_152299401.1">
    <property type="nucleotide sequence ID" value="NZ_CP041166.1"/>
</dbReference>
<proteinExistence type="predicted"/>